<feature type="compositionally biased region" description="Acidic residues" evidence="1">
    <location>
        <begin position="59"/>
        <end position="111"/>
    </location>
</feature>
<dbReference type="RefSeq" id="XP_016978232.1">
    <property type="nucleotide sequence ID" value="XM_017122743.1"/>
</dbReference>
<dbReference type="AlphaFoldDB" id="A0A6P4EJ40"/>
<protein>
    <submittedName>
        <fullName evidence="2">Bifunctional lysine-specific demethylase and histidyl-hydroxylase NO66</fullName>
    </submittedName>
</protein>
<feature type="region of interest" description="Disordered" evidence="1">
    <location>
        <begin position="1"/>
        <end position="20"/>
    </location>
</feature>
<feature type="compositionally biased region" description="Polar residues" evidence="1">
    <location>
        <begin position="151"/>
        <end position="161"/>
    </location>
</feature>
<proteinExistence type="predicted"/>
<organism evidence="2">
    <name type="scientific">Drosophila rhopaloa</name>
    <name type="common">Fruit fly</name>
    <dbReference type="NCBI Taxonomy" id="1041015"/>
    <lineage>
        <taxon>Eukaryota</taxon>
        <taxon>Metazoa</taxon>
        <taxon>Ecdysozoa</taxon>
        <taxon>Arthropoda</taxon>
        <taxon>Hexapoda</taxon>
        <taxon>Insecta</taxon>
        <taxon>Pterygota</taxon>
        <taxon>Neoptera</taxon>
        <taxon>Endopterygota</taxon>
        <taxon>Diptera</taxon>
        <taxon>Brachycera</taxon>
        <taxon>Muscomorpha</taxon>
        <taxon>Ephydroidea</taxon>
        <taxon>Drosophilidae</taxon>
        <taxon>Drosophila</taxon>
        <taxon>Sophophora</taxon>
    </lineage>
</organism>
<dbReference type="OrthoDB" id="7870617at2759"/>
<reference evidence="2" key="1">
    <citation type="submission" date="2025-08" db="UniProtKB">
        <authorList>
            <consortium name="RefSeq"/>
        </authorList>
    </citation>
    <scope>IDENTIFICATION</scope>
</reference>
<feature type="region of interest" description="Disordered" evidence="1">
    <location>
        <begin position="56"/>
        <end position="125"/>
    </location>
</feature>
<sequence>MSKELSSFKRSTNKPNYFRPANMVDLANQLFDKTKQMSMSIKDQRKLLQEYLSAKIEGSDESEVDSGIDSDSDSDSEEDSFSESESEDDSDSLSDEETEESSDESELESIDDEKKTLKPSPESIKKREKLAARELELSIHLNTKLVASVAPSKNSAEPQSRIQRRITMSGGLVASPIRKSQPLDKESEQTPKSDEVKSCQIANNVKGPLRPEDQKPQRNPSANCLIKSKVSDFSKEFRQTTIRLAD</sequence>
<dbReference type="RefSeq" id="XP_016978232.2">
    <property type="nucleotide sequence ID" value="XM_017122743.2"/>
</dbReference>
<feature type="compositionally biased region" description="Basic and acidic residues" evidence="1">
    <location>
        <begin position="181"/>
        <end position="197"/>
    </location>
</feature>
<accession>A0A6P4EJ40</accession>
<name>A0A6P4EJ40_DRORH</name>
<feature type="region of interest" description="Disordered" evidence="1">
    <location>
        <begin position="147"/>
        <end position="226"/>
    </location>
</feature>
<dbReference type="GeneID" id="108043920"/>
<feature type="non-terminal residue" evidence="2">
    <location>
        <position position="246"/>
    </location>
</feature>
<evidence type="ECO:0000313" key="2">
    <source>
        <dbReference type="RefSeq" id="XP_016978232.1"/>
    </source>
</evidence>
<evidence type="ECO:0000256" key="1">
    <source>
        <dbReference type="SAM" id="MobiDB-lite"/>
    </source>
</evidence>
<gene>
    <name evidence="2" type="primary">LOC108043920</name>
</gene>